<keyword evidence="3 8" id="KW-0808">Transferase</keyword>
<accession>A0A8K0E2S8</accession>
<proteinExistence type="inferred from homology"/>
<dbReference type="Proteomes" id="UP000796880">
    <property type="component" value="Unassembled WGS sequence"/>
</dbReference>
<keyword evidence="5 8" id="KW-1133">Transmembrane helix</keyword>
<evidence type="ECO:0000259" key="10">
    <source>
        <dbReference type="Pfam" id="PF01529"/>
    </source>
</evidence>
<evidence type="ECO:0000256" key="4">
    <source>
        <dbReference type="ARBA" id="ARBA00022692"/>
    </source>
</evidence>
<organism evidence="11 12">
    <name type="scientific">Rhamnella rubrinervis</name>
    <dbReference type="NCBI Taxonomy" id="2594499"/>
    <lineage>
        <taxon>Eukaryota</taxon>
        <taxon>Viridiplantae</taxon>
        <taxon>Streptophyta</taxon>
        <taxon>Embryophyta</taxon>
        <taxon>Tracheophyta</taxon>
        <taxon>Spermatophyta</taxon>
        <taxon>Magnoliopsida</taxon>
        <taxon>eudicotyledons</taxon>
        <taxon>Gunneridae</taxon>
        <taxon>Pentapetalae</taxon>
        <taxon>rosids</taxon>
        <taxon>fabids</taxon>
        <taxon>Rosales</taxon>
        <taxon>Rhamnaceae</taxon>
        <taxon>rhamnoid group</taxon>
        <taxon>Rhamneae</taxon>
        <taxon>Rhamnella</taxon>
    </lineage>
</organism>
<evidence type="ECO:0000256" key="6">
    <source>
        <dbReference type="ARBA" id="ARBA00023136"/>
    </source>
</evidence>
<evidence type="ECO:0000256" key="8">
    <source>
        <dbReference type="RuleBase" id="RU079119"/>
    </source>
</evidence>
<keyword evidence="12" id="KW-1185">Reference proteome</keyword>
<evidence type="ECO:0000256" key="5">
    <source>
        <dbReference type="ARBA" id="ARBA00022989"/>
    </source>
</evidence>
<dbReference type="GO" id="GO:0005783">
    <property type="term" value="C:endoplasmic reticulum"/>
    <property type="evidence" value="ECO:0007669"/>
    <property type="project" value="TreeGrafter"/>
</dbReference>
<name>A0A8K0E2S8_9ROSA</name>
<dbReference type="GO" id="GO:0005794">
    <property type="term" value="C:Golgi apparatus"/>
    <property type="evidence" value="ECO:0007669"/>
    <property type="project" value="TreeGrafter"/>
</dbReference>
<evidence type="ECO:0000313" key="11">
    <source>
        <dbReference type="EMBL" id="KAF3438499.1"/>
    </source>
</evidence>
<feature type="transmembrane region" description="Helical" evidence="8">
    <location>
        <begin position="83"/>
        <end position="104"/>
    </location>
</feature>
<dbReference type="GO" id="GO:0006612">
    <property type="term" value="P:protein targeting to membrane"/>
    <property type="evidence" value="ECO:0007669"/>
    <property type="project" value="TreeGrafter"/>
</dbReference>
<feature type="transmembrane region" description="Helical" evidence="8">
    <location>
        <begin position="200"/>
        <end position="223"/>
    </location>
</feature>
<feature type="transmembrane region" description="Helical" evidence="8">
    <location>
        <begin position="243"/>
        <end position="270"/>
    </location>
</feature>
<dbReference type="InterPro" id="IPR039859">
    <property type="entry name" value="PFA4/ZDH16/20/ERF2-like"/>
</dbReference>
<feature type="region of interest" description="Disordered" evidence="9">
    <location>
        <begin position="354"/>
        <end position="421"/>
    </location>
</feature>
<reference evidence="11" key="1">
    <citation type="submission" date="2020-03" db="EMBL/GenBank/DDBJ databases">
        <title>A high-quality chromosome-level genome assembly of a woody plant with both climbing and erect habits, Rhamnella rubrinervis.</title>
        <authorList>
            <person name="Lu Z."/>
            <person name="Yang Y."/>
            <person name="Zhu X."/>
            <person name="Sun Y."/>
        </authorList>
    </citation>
    <scope>NUCLEOTIDE SEQUENCE</scope>
    <source>
        <strain evidence="11">BYM</strain>
        <tissue evidence="11">Leaf</tissue>
    </source>
</reference>
<feature type="domain" description="Palmitoyltransferase DHHC" evidence="10">
    <location>
        <begin position="154"/>
        <end position="280"/>
    </location>
</feature>
<sequence length="441" mass="49640">MPAAPRQQRGTSASAAGANDGTELLRTYQAWKASNIFLLGGRLIFGPDMRSLFLTVFLIAAPVGVFCGFVARKLIDDFPHHLGISIVVVVIILTLLDLVLLVLTSGRDPGIIPRNDHPPEPEDYDGSAEAGVSQTPQLRLPRMKDVVVNGITVRIKYCDTCMLYRPPRCSHCSICNNCVQRFDHHCPWVGQCIGQRNYRFFFMFVFCATLLCLYVHGFCWVYIKKIMDGEETTIWKAMIKTPASIVLIIYSFITFWFVGGLTFFHLYLIGINQSTYENFRYRYDKRANPYDKGVVNNFMEVFCSKIPPSKNNFRKKVPKESFITPRTVGGGFVSPKMGKTVNDIEMGRRAMWNEEGAGQGGDYEEHGRNESYDDSENRMNEEDDDVSPGPDMSRRLPTESSTDRRRSSWGRRSGSLTISPEVVALAAAGIGDSRRLTVDKS</sequence>
<dbReference type="EMBL" id="VOIH02000009">
    <property type="protein sequence ID" value="KAF3438499.1"/>
    <property type="molecule type" value="Genomic_DNA"/>
</dbReference>
<dbReference type="InterPro" id="IPR001594">
    <property type="entry name" value="Palmitoyltrfase_DHHC"/>
</dbReference>
<evidence type="ECO:0000256" key="1">
    <source>
        <dbReference type="ARBA" id="ARBA00004127"/>
    </source>
</evidence>
<dbReference type="GO" id="GO:0019706">
    <property type="term" value="F:protein-cysteine S-palmitoyltransferase activity"/>
    <property type="evidence" value="ECO:0007669"/>
    <property type="project" value="UniProtKB-EC"/>
</dbReference>
<dbReference type="EC" id="2.3.1.225" evidence="8"/>
<feature type="transmembrane region" description="Helical" evidence="8">
    <location>
        <begin position="52"/>
        <end position="71"/>
    </location>
</feature>
<keyword evidence="4 8" id="KW-0812">Transmembrane</keyword>
<dbReference type="PANTHER" id="PTHR22883">
    <property type="entry name" value="ZINC FINGER DHHC DOMAIN CONTAINING PROTEIN"/>
    <property type="match status" value="1"/>
</dbReference>
<comment type="subcellular location">
    <subcellularLocation>
        <location evidence="1">Endomembrane system</location>
        <topology evidence="1">Multi-pass membrane protein</topology>
    </subcellularLocation>
</comment>
<evidence type="ECO:0000256" key="3">
    <source>
        <dbReference type="ARBA" id="ARBA00022679"/>
    </source>
</evidence>
<evidence type="ECO:0000313" key="12">
    <source>
        <dbReference type="Proteomes" id="UP000796880"/>
    </source>
</evidence>
<feature type="compositionally biased region" description="Basic and acidic residues" evidence="9">
    <location>
        <begin position="392"/>
        <end position="406"/>
    </location>
</feature>
<dbReference type="Pfam" id="PF01529">
    <property type="entry name" value="DHHC"/>
    <property type="match status" value="1"/>
</dbReference>
<dbReference type="OrthoDB" id="4096362at2759"/>
<comment type="caution">
    <text evidence="11">The sequence shown here is derived from an EMBL/GenBank/DDBJ whole genome shotgun (WGS) entry which is preliminary data.</text>
</comment>
<dbReference type="PROSITE" id="PS50216">
    <property type="entry name" value="DHHC"/>
    <property type="match status" value="1"/>
</dbReference>
<gene>
    <name evidence="11" type="ORF">FNV43_RR21261</name>
</gene>
<evidence type="ECO:0000256" key="7">
    <source>
        <dbReference type="ARBA" id="ARBA00023315"/>
    </source>
</evidence>
<evidence type="ECO:0000256" key="9">
    <source>
        <dbReference type="SAM" id="MobiDB-lite"/>
    </source>
</evidence>
<comment type="similarity">
    <text evidence="2 8">Belongs to the DHHC palmitoyltransferase family.</text>
</comment>
<keyword evidence="6 8" id="KW-0472">Membrane</keyword>
<dbReference type="AlphaFoldDB" id="A0A8K0E2S8"/>
<keyword evidence="7 8" id="KW-0012">Acyltransferase</keyword>
<dbReference type="PANTHER" id="PTHR22883:SF130">
    <property type="entry name" value="S-ACYLTRANSFERASE"/>
    <property type="match status" value="1"/>
</dbReference>
<comment type="domain">
    <text evidence="8">The DHHC domain is required for palmitoyltransferase activity.</text>
</comment>
<comment type="catalytic activity">
    <reaction evidence="8">
        <text>L-cysteinyl-[protein] + hexadecanoyl-CoA = S-hexadecanoyl-L-cysteinyl-[protein] + CoA</text>
        <dbReference type="Rhea" id="RHEA:36683"/>
        <dbReference type="Rhea" id="RHEA-COMP:10131"/>
        <dbReference type="Rhea" id="RHEA-COMP:11032"/>
        <dbReference type="ChEBI" id="CHEBI:29950"/>
        <dbReference type="ChEBI" id="CHEBI:57287"/>
        <dbReference type="ChEBI" id="CHEBI:57379"/>
        <dbReference type="ChEBI" id="CHEBI:74151"/>
        <dbReference type="EC" id="2.3.1.225"/>
    </reaction>
</comment>
<evidence type="ECO:0000256" key="2">
    <source>
        <dbReference type="ARBA" id="ARBA00008574"/>
    </source>
</evidence>
<feature type="compositionally biased region" description="Basic and acidic residues" evidence="9">
    <location>
        <begin position="363"/>
        <end position="380"/>
    </location>
</feature>
<protein>
    <recommendedName>
        <fullName evidence="8">S-acyltransferase</fullName>
        <ecNumber evidence="8">2.3.1.225</ecNumber>
    </recommendedName>
    <alternativeName>
        <fullName evidence="8">Palmitoyltransferase</fullName>
    </alternativeName>
</protein>